<proteinExistence type="predicted"/>
<evidence type="ECO:0000313" key="3">
    <source>
        <dbReference type="Proteomes" id="UP000826234"/>
    </source>
</evidence>
<sequence length="131" mass="14712">MASSKMAALSGDGDIKQDIRKFFGVLTPGKKNEGSTAEKNVKRKNKEGTSGEKSKLKEIKGKNSSLEDDFKQKQVNKKKRIIYDSDSEEEIQLAKKAKNPPDRKQSPEPDKILKKDPVVYVSETVFQLARN</sequence>
<comment type="caution">
    <text evidence="2">The sequence shown here is derived from an EMBL/GenBank/DDBJ whole genome shotgun (WGS) entry which is preliminary data.</text>
</comment>
<organism evidence="2 3">
    <name type="scientific">Phrynosoma platyrhinos</name>
    <name type="common">Desert horned lizard</name>
    <dbReference type="NCBI Taxonomy" id="52577"/>
    <lineage>
        <taxon>Eukaryota</taxon>
        <taxon>Metazoa</taxon>
        <taxon>Chordata</taxon>
        <taxon>Craniata</taxon>
        <taxon>Vertebrata</taxon>
        <taxon>Euteleostomi</taxon>
        <taxon>Lepidosauria</taxon>
        <taxon>Squamata</taxon>
        <taxon>Bifurcata</taxon>
        <taxon>Unidentata</taxon>
        <taxon>Episquamata</taxon>
        <taxon>Toxicofera</taxon>
        <taxon>Iguania</taxon>
        <taxon>Phrynosomatidae</taxon>
        <taxon>Phrynosomatinae</taxon>
        <taxon>Phrynosoma</taxon>
    </lineage>
</organism>
<dbReference type="Proteomes" id="UP000826234">
    <property type="component" value="Unassembled WGS sequence"/>
</dbReference>
<gene>
    <name evidence="2" type="ORF">JD844_027222</name>
</gene>
<feature type="region of interest" description="Disordered" evidence="1">
    <location>
        <begin position="86"/>
        <end position="115"/>
    </location>
</feature>
<dbReference type="EMBL" id="JAIPUX010005290">
    <property type="protein sequence ID" value="KAH0616248.1"/>
    <property type="molecule type" value="Genomic_DNA"/>
</dbReference>
<accession>A0ABQ7SFZ9</accession>
<feature type="region of interest" description="Disordered" evidence="1">
    <location>
        <begin position="26"/>
        <end position="73"/>
    </location>
</feature>
<name>A0ABQ7SFZ9_PHRPL</name>
<evidence type="ECO:0000313" key="2">
    <source>
        <dbReference type="EMBL" id="KAH0616248.1"/>
    </source>
</evidence>
<feature type="compositionally biased region" description="Basic and acidic residues" evidence="1">
    <location>
        <begin position="99"/>
        <end position="115"/>
    </location>
</feature>
<reference evidence="2 3" key="1">
    <citation type="journal article" date="2022" name="Gigascience">
        <title>A chromosome-level genome assembly and annotation of the desert horned lizard, Phrynosoma platyrhinos, provides insight into chromosomal rearrangements among reptiles.</title>
        <authorList>
            <person name="Koochekian N."/>
            <person name="Ascanio A."/>
            <person name="Farleigh K."/>
            <person name="Card D.C."/>
            <person name="Schield D.R."/>
            <person name="Castoe T.A."/>
            <person name="Jezkova T."/>
        </authorList>
    </citation>
    <scope>NUCLEOTIDE SEQUENCE [LARGE SCALE GENOMIC DNA]</scope>
    <source>
        <strain evidence="2">NK-2021</strain>
    </source>
</reference>
<keyword evidence="3" id="KW-1185">Reference proteome</keyword>
<evidence type="ECO:0000256" key="1">
    <source>
        <dbReference type="SAM" id="MobiDB-lite"/>
    </source>
</evidence>
<protein>
    <submittedName>
        <fullName evidence="2">Uncharacterized protein</fullName>
    </submittedName>
</protein>
<feature type="compositionally biased region" description="Basic and acidic residues" evidence="1">
    <location>
        <begin position="46"/>
        <end position="61"/>
    </location>
</feature>